<dbReference type="SUPFAM" id="SSF55383">
    <property type="entry name" value="Copper amine oxidase, domain N"/>
    <property type="match status" value="1"/>
</dbReference>
<dbReference type="RefSeq" id="WP_213513155.1">
    <property type="nucleotide sequence ID" value="NZ_BOSE01000001.1"/>
</dbReference>
<accession>A0A919YII8</accession>
<protein>
    <recommendedName>
        <fullName evidence="1">Copper amine oxidase-like N-terminal domain-containing protein</fullName>
    </recommendedName>
</protein>
<dbReference type="InterPro" id="IPR036582">
    <property type="entry name" value="Mao_N_sf"/>
</dbReference>
<gene>
    <name evidence="2" type="ORF">J40TS1_06290</name>
</gene>
<organism evidence="2 3">
    <name type="scientific">Paenibacillus montaniterrae</name>
    <dbReference type="NCBI Taxonomy" id="429341"/>
    <lineage>
        <taxon>Bacteria</taxon>
        <taxon>Bacillati</taxon>
        <taxon>Bacillota</taxon>
        <taxon>Bacilli</taxon>
        <taxon>Bacillales</taxon>
        <taxon>Paenibacillaceae</taxon>
        <taxon>Paenibacillus</taxon>
    </lineage>
</organism>
<dbReference type="EMBL" id="BOSE01000001">
    <property type="protein sequence ID" value="GIP14987.1"/>
    <property type="molecule type" value="Genomic_DNA"/>
</dbReference>
<dbReference type="AlphaFoldDB" id="A0A919YII8"/>
<keyword evidence="3" id="KW-1185">Reference proteome</keyword>
<evidence type="ECO:0000313" key="3">
    <source>
        <dbReference type="Proteomes" id="UP000683139"/>
    </source>
</evidence>
<dbReference type="Gene3D" id="3.30.457.10">
    <property type="entry name" value="Copper amine oxidase-like, N-terminal domain"/>
    <property type="match status" value="1"/>
</dbReference>
<dbReference type="Pfam" id="PF07833">
    <property type="entry name" value="Cu_amine_oxidN1"/>
    <property type="match status" value="1"/>
</dbReference>
<comment type="caution">
    <text evidence="2">The sequence shown here is derived from an EMBL/GenBank/DDBJ whole genome shotgun (WGS) entry which is preliminary data.</text>
</comment>
<feature type="domain" description="Copper amine oxidase-like N-terminal" evidence="1">
    <location>
        <begin position="13"/>
        <end position="106"/>
    </location>
</feature>
<reference evidence="2" key="1">
    <citation type="submission" date="2021-03" db="EMBL/GenBank/DDBJ databases">
        <title>Antimicrobial resistance genes in bacteria isolated from Japanese honey, and their potential for conferring macrolide and lincosamide resistance in the American foulbrood pathogen Paenibacillus larvae.</title>
        <authorList>
            <person name="Okamoto M."/>
            <person name="Kumagai M."/>
            <person name="Kanamori H."/>
            <person name="Takamatsu D."/>
        </authorList>
    </citation>
    <scope>NUCLEOTIDE SEQUENCE</scope>
    <source>
        <strain evidence="2">J40TS1</strain>
    </source>
</reference>
<dbReference type="InterPro" id="IPR012854">
    <property type="entry name" value="Cu_amine_oxidase-like_N"/>
</dbReference>
<evidence type="ECO:0000313" key="2">
    <source>
        <dbReference type="EMBL" id="GIP14987.1"/>
    </source>
</evidence>
<proteinExistence type="predicted"/>
<evidence type="ECO:0000259" key="1">
    <source>
        <dbReference type="Pfam" id="PF07833"/>
    </source>
</evidence>
<sequence>MLSALCNFILKLASNRLLIPLRYVSNQLDAKVTWHNESKSITVSKDEKVIELTIDLQQVLVNGADVSLEVPAKVYYGGSTYVPLRFVSEALGASISWNQKAQQATITTADKQIVVGVAPAKPVPKQKATKARLQQLNDKLNEARDISSIAQVRTYFQPYFTDRFINSIIQSNGLAYSYEYTGFPDYMPFYTSSTTANATQSIEIGTNVYVTMERASKLVYENGVWKIDSVQFNKIETPISP</sequence>
<name>A0A919YII8_9BACL</name>
<dbReference type="Proteomes" id="UP000683139">
    <property type="component" value="Unassembled WGS sequence"/>
</dbReference>